<dbReference type="EMBL" id="BK032555">
    <property type="protein sequence ID" value="DAF47428.1"/>
    <property type="molecule type" value="Genomic_DNA"/>
</dbReference>
<accession>A0A8S5S8R3</accession>
<sequence>MLVIYLYSYTLKSGKLYLTKAHEVSYNTLLIKLYYKTYQKL</sequence>
<protein>
    <submittedName>
        <fullName evidence="1">Uncharacterized protein</fullName>
    </submittedName>
</protein>
<proteinExistence type="predicted"/>
<name>A0A8S5S8R3_9VIRU</name>
<reference evidence="1" key="1">
    <citation type="journal article" date="2021" name="Proc. Natl. Acad. Sci. U.S.A.">
        <title>A Catalog of Tens of Thousands of Viruses from Human Metagenomes Reveals Hidden Associations with Chronic Diseases.</title>
        <authorList>
            <person name="Tisza M.J."/>
            <person name="Buck C.B."/>
        </authorList>
    </citation>
    <scope>NUCLEOTIDE SEQUENCE</scope>
    <source>
        <strain evidence="1">CtGns7</strain>
    </source>
</reference>
<organism evidence="1">
    <name type="scientific">Phage sp. ctGns7</name>
    <dbReference type="NCBI Taxonomy" id="2828003"/>
    <lineage>
        <taxon>Viruses</taxon>
    </lineage>
</organism>
<evidence type="ECO:0000313" key="1">
    <source>
        <dbReference type="EMBL" id="DAF47428.1"/>
    </source>
</evidence>